<evidence type="ECO:0000256" key="2">
    <source>
        <dbReference type="SAM" id="MobiDB-lite"/>
    </source>
</evidence>
<feature type="compositionally biased region" description="Gly residues" evidence="2">
    <location>
        <begin position="59"/>
        <end position="72"/>
    </location>
</feature>
<feature type="region of interest" description="Disordered" evidence="2">
    <location>
        <begin position="503"/>
        <end position="528"/>
    </location>
</feature>
<reference evidence="3 4" key="1">
    <citation type="submission" date="2010-05" db="EMBL/GenBank/DDBJ databases">
        <title>The Genome Sequence of Thecamonas trahens ATCC 50062.</title>
        <authorList>
            <consortium name="The Broad Institute Genome Sequencing Platform"/>
            <person name="Russ C."/>
            <person name="Cuomo C."/>
            <person name="Shea T."/>
            <person name="Young S.K."/>
            <person name="Zeng Q."/>
            <person name="Koehrsen M."/>
            <person name="Haas B."/>
            <person name="Borodovsky M."/>
            <person name="Guigo R."/>
            <person name="Alvarado L."/>
            <person name="Berlin A."/>
            <person name="Bochicchio J."/>
            <person name="Borenstein D."/>
            <person name="Chapman S."/>
            <person name="Chen Z."/>
            <person name="Freedman E."/>
            <person name="Gellesch M."/>
            <person name="Goldberg J."/>
            <person name="Griggs A."/>
            <person name="Gujja S."/>
            <person name="Heilman E."/>
            <person name="Heiman D."/>
            <person name="Hepburn T."/>
            <person name="Howarth C."/>
            <person name="Jen D."/>
            <person name="Larson L."/>
            <person name="Mehta T."/>
            <person name="Park D."/>
            <person name="Pearson M."/>
            <person name="Roberts A."/>
            <person name="Saif S."/>
            <person name="Shenoy N."/>
            <person name="Sisk P."/>
            <person name="Stolte C."/>
            <person name="Sykes S."/>
            <person name="Thomson T."/>
            <person name="Walk T."/>
            <person name="White J."/>
            <person name="Yandava C."/>
            <person name="Burger G."/>
            <person name="Gray M.W."/>
            <person name="Holland P.W.H."/>
            <person name="King N."/>
            <person name="Lang F.B.F."/>
            <person name="Roger A.J."/>
            <person name="Ruiz-Trillo I."/>
            <person name="Lander E."/>
            <person name="Nusbaum C."/>
        </authorList>
    </citation>
    <scope>NUCLEOTIDE SEQUENCE [LARGE SCALE GENOMIC DNA]</scope>
    <source>
        <strain evidence="3 4">ATCC 50062</strain>
    </source>
</reference>
<evidence type="ECO:0000313" key="3">
    <source>
        <dbReference type="EMBL" id="KNC53994.1"/>
    </source>
</evidence>
<keyword evidence="1" id="KW-0175">Coiled coil</keyword>
<dbReference type="Proteomes" id="UP000054408">
    <property type="component" value="Unassembled WGS sequence"/>
</dbReference>
<name>A0A0L0DNV4_THETB</name>
<dbReference type="EMBL" id="GL349484">
    <property type="protein sequence ID" value="KNC53994.1"/>
    <property type="molecule type" value="Genomic_DNA"/>
</dbReference>
<dbReference type="OMA" id="RKATEMH"/>
<dbReference type="GeneID" id="25568066"/>
<dbReference type="RefSeq" id="XP_013754196.1">
    <property type="nucleotide sequence ID" value="XM_013898742.1"/>
</dbReference>
<evidence type="ECO:0000313" key="4">
    <source>
        <dbReference type="Proteomes" id="UP000054408"/>
    </source>
</evidence>
<gene>
    <name evidence="3" type="ORF">AMSG_09643</name>
</gene>
<dbReference type="OrthoDB" id="10254404at2759"/>
<feature type="coiled-coil region" evidence="1">
    <location>
        <begin position="90"/>
        <end position="121"/>
    </location>
</feature>
<proteinExistence type="predicted"/>
<feature type="coiled-coil region" evidence="1">
    <location>
        <begin position="273"/>
        <end position="433"/>
    </location>
</feature>
<accession>A0A0L0DNV4</accession>
<dbReference type="STRING" id="461836.A0A0L0DNV4"/>
<sequence length="528" mass="57509">MDLDGEVMDSAVVVVDSAVVVVDSAAVPSLEKEYIYNLQQQVYFMEMELKLLRESGAVPGSGGGGGGGGGGRSMLPPDIEAASRPLDDTINSLKVKYKALQDEHKEEMAVAKETQEELEAAATKQHFNILHLRAEIAGRDAEILTAKEKSTAALSEATQRHMDDVKTIEGLGREIEVLEGKLASKAEEAAERTSEASAAKLAEAQALARAEETAKRAEKAERRYNDLLVTTESIRARVVELEEERGTFEERIEAEHAANKVVSDAKWEVELELKKVNIALDQAQRAKEKVDADLATAVEETIAAQSVISDLRRDKAALELVVQQERATRDENKIKRIEFQNEAQELRQRMADVKAVLEGKDEAISGLEKQLERSQLAHAEALAAIEELQADLSRAHSHSAELADRNAVLKHDKAMLQNELAETEATLAGASSDLADTKTSNIELLAEIERLKSVVAVSEDIQNLKIEEFQNMLTSNSRVADGLRDLIGDLQMMKDLGSQLEAARATATSLSSASPSRPASSLSQRSDG</sequence>
<dbReference type="AlphaFoldDB" id="A0A0L0DNV4"/>
<feature type="region of interest" description="Disordered" evidence="2">
    <location>
        <begin position="58"/>
        <end position="78"/>
    </location>
</feature>
<organism evidence="3 4">
    <name type="scientific">Thecamonas trahens ATCC 50062</name>
    <dbReference type="NCBI Taxonomy" id="461836"/>
    <lineage>
        <taxon>Eukaryota</taxon>
        <taxon>Apusozoa</taxon>
        <taxon>Apusomonadida</taxon>
        <taxon>Apusomonadidae</taxon>
        <taxon>Thecamonas</taxon>
    </lineage>
</organism>
<feature type="coiled-coil region" evidence="1">
    <location>
        <begin position="168"/>
        <end position="230"/>
    </location>
</feature>
<protein>
    <submittedName>
        <fullName evidence="3">Uncharacterized protein</fullName>
    </submittedName>
</protein>
<evidence type="ECO:0000256" key="1">
    <source>
        <dbReference type="SAM" id="Coils"/>
    </source>
</evidence>
<keyword evidence="4" id="KW-1185">Reference proteome</keyword>
<dbReference type="eggNOG" id="ENOG502SCZK">
    <property type="taxonomic scope" value="Eukaryota"/>
</dbReference>